<dbReference type="GO" id="GO:0005975">
    <property type="term" value="P:carbohydrate metabolic process"/>
    <property type="evidence" value="ECO:0007669"/>
    <property type="project" value="UniProtKB-ARBA"/>
</dbReference>
<dbReference type="PANTHER" id="PTHR23282:SF142">
    <property type="entry name" value="MAM DOMAIN-CONTAINING PROTEIN"/>
    <property type="match status" value="1"/>
</dbReference>
<keyword evidence="1" id="KW-0732">Signal</keyword>
<sequence>MKKHYSCLLGLLLSATLAQAQTQPLPCSATIATFPYMQDFENGAGNWIAGGTNSSWALGTPGKLEINGAASGQNAWVTNLQVEHNPDENSQVVSPCFNFSALLSPAIELKIWWNSEHKMDGAVVQSSIDGGLTWQRVGEFGDPYNWYNVDDISAAPGGQTTGVHGWSGRAGSIPGAGSGGWVTARHKLTGLAGQASVRLRIAFASNSSYEDDGFAFDDIHIYDTPNTDAGVISVVSPTSACGLTLQESVTIKVKNYGRLTQTSIPVSYQVNNNPPVQETITTSLAPDDTLTYTFNTKLNLATAGTYTLKARTLLPSDGIPANDTTTASVTSIPTIATFPYFQNFETWSGGWMPHGTNASWAWGTPAKMTINAAASGTKAWATGISGFHNNNEDSYVLSPCLNFSSLTTPLLEMKVWWNSEDATDGAVLQSSIDGGQTWQNVGAFGDPYNWYNKNDISSAPGAQSSPAVGWSGTNNNLPSTGSNGWLAVRHVLTGLGGQPNVKLRIAFASNTFLADDGFAFDDVAIYEMPANDVGITALNAPVSGNCGAGTQENVTVTIKNHGAATLTSIPVTYQIGTNTPVSGTFTGSLASGASTTFTFPTKADLSAGGNFKITASTALAADTFLQNNSLSDSISIFNPIAAFPHLEDLENAVSGAPGTFPAGWTYTTGPGMFYPYSWQVQEGPTPMSGTGPEVDHTLGTASGKYVVAMTMNGSPGDSTELISPCINISALTTPGFSFWYHMAGTAMGKLQVQVSTDNGLTWTTLFALNGMQQAAESDPWKKKVVKLAGYTGNIKLKFKAFHGSGLEGDIALDDLKFFNIPPVDLEMFALTLPNTGCGLSVAENICVTILNNGTSAQSNFPVSYQVNGGSTVTETFSGSIAPGATAQYCFTAKANLSLPNTYAVTTTASITGDGDATNNSLTGTVSTLPTITSLPYSQDFENGNGGWVARGFNSSWALGTPAKNVINSAASGSNAWVTGLTGQYNNFENSYVLGPCFNFSALTGDPDIEMKAWWNAETGRDGAILQTSIDGGQTWQNVGEFGDLLNWYNDSTIYAQPGGQQFFKARGWTGTLADKGSKGWVTVKHKLTGMAGKPSVQLRIAFATDMFGQEDGFAFDDVTVTDNTHNLAVVSIAPVAAGCGFGNNETVAVELENLGSTPISNINMRHTVNGANPVTETLAGPIAGGSKATYTFTTGANLSNTGQHQLVVTATAANDPLTANNRITYNVLNALYNTFPLTFDFETATTGINNLRTSTGSHSTITTGAGASNGTGTTGLIMDGRQDSIWTVPTSTTSPWQINPAYFSAVNFCIDPAGLQPNAPLWLSFDLKQLFKLANNNTNFRVTVNGTQVGPTYRPPFSGTPISWQQVNVDLSSYKAAGIIRVSLESSVSEEYDSGSGTANLIDNIRVFTQNPSGMKTDLLAGNLHVFPNPSAGLFYVSLPTGKPFAMEVTDLAGRRVKQVSVNQNNNNTTTPLNLAGVAKGIYLLKISSEGSSTVRKLIVE</sequence>
<evidence type="ECO:0000259" key="2">
    <source>
        <dbReference type="PROSITE" id="PS50060"/>
    </source>
</evidence>
<dbReference type="PANTHER" id="PTHR23282">
    <property type="entry name" value="APICAL ENDOSOMAL GLYCOPROTEIN PRECURSOR"/>
    <property type="match status" value="1"/>
</dbReference>
<dbReference type="Pfam" id="PF00629">
    <property type="entry name" value="MAM"/>
    <property type="match status" value="1"/>
</dbReference>
<dbReference type="NCBIfam" id="TIGR04183">
    <property type="entry name" value="Por_Secre_tail"/>
    <property type="match status" value="1"/>
</dbReference>
<feature type="domain" description="MAM" evidence="2">
    <location>
        <begin position="648"/>
        <end position="839"/>
    </location>
</feature>
<dbReference type="Gene3D" id="2.60.120.260">
    <property type="entry name" value="Galactose-binding domain-like"/>
    <property type="match status" value="3"/>
</dbReference>
<keyword evidence="4" id="KW-1185">Reference proteome</keyword>
<dbReference type="GO" id="GO:0004553">
    <property type="term" value="F:hydrolase activity, hydrolyzing O-glycosyl compounds"/>
    <property type="evidence" value="ECO:0007669"/>
    <property type="project" value="UniProtKB-ARBA"/>
</dbReference>
<dbReference type="InterPro" id="IPR026444">
    <property type="entry name" value="Secre_tail"/>
</dbReference>
<feature type="signal peptide" evidence="1">
    <location>
        <begin position="1"/>
        <end position="20"/>
    </location>
</feature>
<protein>
    <submittedName>
        <fullName evidence="3">T9SS type A sorting domain-containing protein</fullName>
    </submittedName>
</protein>
<dbReference type="InterPro" id="IPR000998">
    <property type="entry name" value="MAM_dom"/>
</dbReference>
<dbReference type="Pfam" id="PF18962">
    <property type="entry name" value="Por_Secre_tail"/>
    <property type="match status" value="1"/>
</dbReference>
<dbReference type="EMBL" id="VTWT01000005">
    <property type="protein sequence ID" value="KAA9333616.1"/>
    <property type="molecule type" value="Genomic_DNA"/>
</dbReference>
<dbReference type="GO" id="GO:0016020">
    <property type="term" value="C:membrane"/>
    <property type="evidence" value="ECO:0007669"/>
    <property type="project" value="InterPro"/>
</dbReference>
<feature type="chain" id="PRO_5025013656" evidence="1">
    <location>
        <begin position="21"/>
        <end position="1501"/>
    </location>
</feature>
<organism evidence="3 4">
    <name type="scientific">Adhaeribacter soli</name>
    <dbReference type="NCBI Taxonomy" id="2607655"/>
    <lineage>
        <taxon>Bacteria</taxon>
        <taxon>Pseudomonadati</taxon>
        <taxon>Bacteroidota</taxon>
        <taxon>Cytophagia</taxon>
        <taxon>Cytophagales</taxon>
        <taxon>Hymenobacteraceae</taxon>
        <taxon>Adhaeribacter</taxon>
    </lineage>
</organism>
<dbReference type="PROSITE" id="PS50060">
    <property type="entry name" value="MAM_2"/>
    <property type="match status" value="1"/>
</dbReference>
<proteinExistence type="predicted"/>
<dbReference type="SUPFAM" id="SSF49899">
    <property type="entry name" value="Concanavalin A-like lectins/glucanases"/>
    <property type="match status" value="1"/>
</dbReference>
<dbReference type="InterPro" id="IPR051560">
    <property type="entry name" value="MAM_domain-containing"/>
</dbReference>
<dbReference type="InterPro" id="IPR013783">
    <property type="entry name" value="Ig-like_fold"/>
</dbReference>
<dbReference type="Proteomes" id="UP000326570">
    <property type="component" value="Unassembled WGS sequence"/>
</dbReference>
<dbReference type="SUPFAM" id="SSF50939">
    <property type="entry name" value="Sialidases"/>
    <property type="match status" value="1"/>
</dbReference>
<evidence type="ECO:0000313" key="4">
    <source>
        <dbReference type="Proteomes" id="UP000326570"/>
    </source>
</evidence>
<reference evidence="3 4" key="1">
    <citation type="submission" date="2019-09" db="EMBL/GenBank/DDBJ databases">
        <title>Genome sequence of Adhaeribacter sp. M2.</title>
        <authorList>
            <person name="Srinivasan S."/>
        </authorList>
    </citation>
    <scope>NUCLEOTIDE SEQUENCE [LARGE SCALE GENOMIC DNA]</scope>
    <source>
        <strain evidence="3 4">M2</strain>
    </source>
</reference>
<dbReference type="Gene3D" id="2.60.120.200">
    <property type="match status" value="1"/>
</dbReference>
<dbReference type="InterPro" id="IPR013320">
    <property type="entry name" value="ConA-like_dom_sf"/>
</dbReference>
<dbReference type="Gene3D" id="2.60.40.10">
    <property type="entry name" value="Immunoglobulins"/>
    <property type="match status" value="3"/>
</dbReference>
<dbReference type="SMART" id="SM00137">
    <property type="entry name" value="MAM"/>
    <property type="match status" value="1"/>
</dbReference>
<dbReference type="RefSeq" id="WP_150903783.1">
    <property type="nucleotide sequence ID" value="NZ_VTWT01000005.1"/>
</dbReference>
<gene>
    <name evidence="3" type="ORF">F0P94_10205</name>
</gene>
<comment type="caution">
    <text evidence="3">The sequence shown here is derived from an EMBL/GenBank/DDBJ whole genome shotgun (WGS) entry which is preliminary data.</text>
</comment>
<accession>A0A5N1IWT7</accession>
<name>A0A5N1IWT7_9BACT</name>
<dbReference type="CDD" id="cd06263">
    <property type="entry name" value="MAM"/>
    <property type="match status" value="1"/>
</dbReference>
<evidence type="ECO:0000313" key="3">
    <source>
        <dbReference type="EMBL" id="KAA9333616.1"/>
    </source>
</evidence>
<dbReference type="InterPro" id="IPR036278">
    <property type="entry name" value="Sialidase_sf"/>
</dbReference>
<evidence type="ECO:0000256" key="1">
    <source>
        <dbReference type="SAM" id="SignalP"/>
    </source>
</evidence>